<dbReference type="AlphaFoldDB" id="A0A3D8PLY7"/>
<feature type="signal peptide" evidence="2">
    <location>
        <begin position="1"/>
        <end position="37"/>
    </location>
</feature>
<feature type="domain" description="Calcineurin-like phosphoesterase" evidence="3">
    <location>
        <begin position="150"/>
        <end position="339"/>
    </location>
</feature>
<dbReference type="GO" id="GO:0003993">
    <property type="term" value="F:acid phosphatase activity"/>
    <property type="evidence" value="ECO:0007669"/>
    <property type="project" value="InterPro"/>
</dbReference>
<feature type="chain" id="PRO_5017649455" description="Serine/threonine protein phosphatase" evidence="2">
    <location>
        <begin position="38"/>
        <end position="433"/>
    </location>
</feature>
<dbReference type="InterPro" id="IPR003961">
    <property type="entry name" value="FN3_dom"/>
</dbReference>
<dbReference type="Gene3D" id="3.60.21.10">
    <property type="match status" value="1"/>
</dbReference>
<dbReference type="Pfam" id="PF00149">
    <property type="entry name" value="Metallophos"/>
    <property type="match status" value="1"/>
</dbReference>
<feature type="domain" description="Purple acid phosphatase N-terminal" evidence="4">
    <location>
        <begin position="51"/>
        <end position="142"/>
    </location>
</feature>
<evidence type="ECO:0000256" key="1">
    <source>
        <dbReference type="ARBA" id="ARBA00022729"/>
    </source>
</evidence>
<keyword evidence="6" id="KW-1185">Reference proteome</keyword>
<sequence length="433" mass="48252">MRNYLTSKTNRRLLNVLTASALLMPLAFPAAGTTVQAAPIDEVSYGVSDIAFAPGADETQRTFNWYTELTNEPGVVQFAKANNGNGKQFPKGKTTTVQATLEEATSGESSHEATITGLKENTTYNYRFGDGEGNWSEINTFTVRGDDEFNFLLFGDPQLGSSGNVLADKSGWNNTLDVALDAFPETHFLVSAGDQVNKSNNEEEYDAYFSPDEIKEYPIQTTVGNHDNSATYDSHYNVPNESDLGATSAGGDYYYTYNDALFIVLNTNSRNNEEHAQFVEETVAANPDANWKFVVMHHSIYSENSHKYDGDILERREELVPAFDANDIDVVFAGHDHGYVRTHQMEADQPLMDQRFLSKNIVEDPSGILYLTANSSSGSKYYNWKDDASYYSAVRSQSYRPSFMNAEITDESASFTTYDAVTNEIIDQYKIVK</sequence>
<dbReference type="PANTHER" id="PTHR22953">
    <property type="entry name" value="ACID PHOSPHATASE RELATED"/>
    <property type="match status" value="1"/>
</dbReference>
<dbReference type="InterPro" id="IPR029052">
    <property type="entry name" value="Metallo-depent_PP-like"/>
</dbReference>
<dbReference type="RefSeq" id="WP_115774123.1">
    <property type="nucleotide sequence ID" value="NZ_PIOC01000022.1"/>
</dbReference>
<reference evidence="6" key="1">
    <citation type="submission" date="2017-11" db="EMBL/GenBank/DDBJ databases">
        <authorList>
            <person name="Zhu W."/>
        </authorList>
    </citation>
    <scope>NUCLEOTIDE SEQUENCE [LARGE SCALE GENOMIC DNA]</scope>
    <source>
        <strain evidence="6">CAU 1183</strain>
    </source>
</reference>
<dbReference type="InterPro" id="IPR004843">
    <property type="entry name" value="Calcineurin-like_PHP"/>
</dbReference>
<evidence type="ECO:0008006" key="7">
    <source>
        <dbReference type="Google" id="ProtNLM"/>
    </source>
</evidence>
<dbReference type="OrthoDB" id="9809781at2"/>
<dbReference type="InterPro" id="IPR015914">
    <property type="entry name" value="PAPs_N"/>
</dbReference>
<evidence type="ECO:0000259" key="3">
    <source>
        <dbReference type="Pfam" id="PF00149"/>
    </source>
</evidence>
<dbReference type="InterPro" id="IPR008963">
    <property type="entry name" value="Purple_acid_Pase-like_N"/>
</dbReference>
<evidence type="ECO:0000256" key="2">
    <source>
        <dbReference type="SAM" id="SignalP"/>
    </source>
</evidence>
<proteinExistence type="predicted"/>
<dbReference type="Gene3D" id="2.60.40.380">
    <property type="entry name" value="Purple acid phosphatase-like, N-terminal"/>
    <property type="match status" value="1"/>
</dbReference>
<dbReference type="InterPro" id="IPR039331">
    <property type="entry name" value="PAPs-like"/>
</dbReference>
<evidence type="ECO:0000313" key="5">
    <source>
        <dbReference type="EMBL" id="RDW17100.1"/>
    </source>
</evidence>
<organism evidence="5 6">
    <name type="scientific">Oceanobacillus arenosus</name>
    <dbReference type="NCBI Taxonomy" id="1229153"/>
    <lineage>
        <taxon>Bacteria</taxon>
        <taxon>Bacillati</taxon>
        <taxon>Bacillota</taxon>
        <taxon>Bacilli</taxon>
        <taxon>Bacillales</taxon>
        <taxon>Bacillaceae</taxon>
        <taxon>Oceanobacillus</taxon>
    </lineage>
</organism>
<dbReference type="EMBL" id="PIOC01000022">
    <property type="protein sequence ID" value="RDW17100.1"/>
    <property type="molecule type" value="Genomic_DNA"/>
</dbReference>
<dbReference type="Pfam" id="PF16656">
    <property type="entry name" value="Pur_ac_phosph_N"/>
    <property type="match status" value="1"/>
</dbReference>
<dbReference type="SUPFAM" id="SSF49363">
    <property type="entry name" value="Purple acid phosphatase, N-terminal domain"/>
    <property type="match status" value="1"/>
</dbReference>
<dbReference type="SUPFAM" id="SSF56300">
    <property type="entry name" value="Metallo-dependent phosphatases"/>
    <property type="match status" value="1"/>
</dbReference>
<gene>
    <name evidence="5" type="ORF">CWR48_14890</name>
</gene>
<keyword evidence="1 2" id="KW-0732">Signal</keyword>
<evidence type="ECO:0000259" key="4">
    <source>
        <dbReference type="Pfam" id="PF16656"/>
    </source>
</evidence>
<accession>A0A3D8PLY7</accession>
<comment type="caution">
    <text evidence="5">The sequence shown here is derived from an EMBL/GenBank/DDBJ whole genome shotgun (WGS) entry which is preliminary data.</text>
</comment>
<dbReference type="PANTHER" id="PTHR22953:SF153">
    <property type="entry name" value="PURPLE ACID PHOSPHATASE"/>
    <property type="match status" value="1"/>
</dbReference>
<dbReference type="CDD" id="cd00063">
    <property type="entry name" value="FN3"/>
    <property type="match status" value="1"/>
</dbReference>
<evidence type="ECO:0000313" key="6">
    <source>
        <dbReference type="Proteomes" id="UP000257143"/>
    </source>
</evidence>
<name>A0A3D8PLY7_9BACI</name>
<protein>
    <recommendedName>
        <fullName evidence="7">Serine/threonine protein phosphatase</fullName>
    </recommendedName>
</protein>
<dbReference type="GO" id="GO:0046872">
    <property type="term" value="F:metal ion binding"/>
    <property type="evidence" value="ECO:0007669"/>
    <property type="project" value="InterPro"/>
</dbReference>
<dbReference type="Proteomes" id="UP000257143">
    <property type="component" value="Unassembled WGS sequence"/>
</dbReference>